<dbReference type="AlphaFoldDB" id="A0A974DLI8"/>
<dbReference type="EMBL" id="CM004468">
    <property type="protein sequence ID" value="OCT94199.1"/>
    <property type="molecule type" value="Genomic_DNA"/>
</dbReference>
<dbReference type="Proteomes" id="UP000694892">
    <property type="component" value="Chromosome 2L"/>
</dbReference>
<evidence type="ECO:0000313" key="1">
    <source>
        <dbReference type="EMBL" id="OCT94199.1"/>
    </source>
</evidence>
<evidence type="ECO:0000313" key="2">
    <source>
        <dbReference type="Proteomes" id="UP000694892"/>
    </source>
</evidence>
<accession>A0A974DLI8</accession>
<protein>
    <submittedName>
        <fullName evidence="1">Uncharacterized protein</fullName>
    </submittedName>
</protein>
<sequence length="66" mass="7646">MITGLVIIEPVSDWSIFFCVQFKMDGFQGFHIKDIVSIIQWRFLIIKWGKSHPLEVSPVSFFLVSS</sequence>
<gene>
    <name evidence="1" type="ORF">XELAEV_18011867mg</name>
</gene>
<organism evidence="1 2">
    <name type="scientific">Xenopus laevis</name>
    <name type="common">African clawed frog</name>
    <dbReference type="NCBI Taxonomy" id="8355"/>
    <lineage>
        <taxon>Eukaryota</taxon>
        <taxon>Metazoa</taxon>
        <taxon>Chordata</taxon>
        <taxon>Craniata</taxon>
        <taxon>Vertebrata</taxon>
        <taxon>Euteleostomi</taxon>
        <taxon>Amphibia</taxon>
        <taxon>Batrachia</taxon>
        <taxon>Anura</taxon>
        <taxon>Pipoidea</taxon>
        <taxon>Pipidae</taxon>
        <taxon>Xenopodinae</taxon>
        <taxon>Xenopus</taxon>
        <taxon>Xenopus</taxon>
    </lineage>
</organism>
<name>A0A974DLI8_XENLA</name>
<reference evidence="2" key="1">
    <citation type="journal article" date="2016" name="Nature">
        <title>Genome evolution in the allotetraploid frog Xenopus laevis.</title>
        <authorList>
            <person name="Session A.M."/>
            <person name="Uno Y."/>
            <person name="Kwon T."/>
            <person name="Chapman J.A."/>
            <person name="Toyoda A."/>
            <person name="Takahashi S."/>
            <person name="Fukui A."/>
            <person name="Hikosaka A."/>
            <person name="Suzuki A."/>
            <person name="Kondo M."/>
            <person name="van Heeringen S.J."/>
            <person name="Quigley I."/>
            <person name="Heinz S."/>
            <person name="Ogino H."/>
            <person name="Ochi H."/>
            <person name="Hellsten U."/>
            <person name="Lyons J.B."/>
            <person name="Simakov O."/>
            <person name="Putnam N."/>
            <person name="Stites J."/>
            <person name="Kuroki Y."/>
            <person name="Tanaka T."/>
            <person name="Michiue T."/>
            <person name="Watanabe M."/>
            <person name="Bogdanovic O."/>
            <person name="Lister R."/>
            <person name="Georgiou G."/>
            <person name="Paranjpe S.S."/>
            <person name="van Kruijsbergen I."/>
            <person name="Shu S."/>
            <person name="Carlson J."/>
            <person name="Kinoshita T."/>
            <person name="Ohta Y."/>
            <person name="Mawaribuchi S."/>
            <person name="Jenkins J."/>
            <person name="Grimwood J."/>
            <person name="Schmutz J."/>
            <person name="Mitros T."/>
            <person name="Mozaffari S.V."/>
            <person name="Suzuki Y."/>
            <person name="Haramoto Y."/>
            <person name="Yamamoto T.S."/>
            <person name="Takagi C."/>
            <person name="Heald R."/>
            <person name="Miller K."/>
            <person name="Haudenschild C."/>
            <person name="Kitzman J."/>
            <person name="Nakayama T."/>
            <person name="Izutsu Y."/>
            <person name="Robert J."/>
            <person name="Fortriede J."/>
            <person name="Burns K."/>
            <person name="Lotay V."/>
            <person name="Karimi K."/>
            <person name="Yasuoka Y."/>
            <person name="Dichmann D.S."/>
            <person name="Flajnik M.F."/>
            <person name="Houston D.W."/>
            <person name="Shendure J."/>
            <person name="DuPasquier L."/>
            <person name="Vize P.D."/>
            <person name="Zorn A.M."/>
            <person name="Ito M."/>
            <person name="Marcotte E.M."/>
            <person name="Wallingford J.B."/>
            <person name="Ito Y."/>
            <person name="Asashima M."/>
            <person name="Ueno N."/>
            <person name="Matsuda Y."/>
            <person name="Veenstra G.J."/>
            <person name="Fujiyama A."/>
            <person name="Harland R.M."/>
            <person name="Taira M."/>
            <person name="Rokhsar D.S."/>
        </authorList>
    </citation>
    <scope>NUCLEOTIDE SEQUENCE [LARGE SCALE GENOMIC DNA]</scope>
    <source>
        <strain evidence="2">J</strain>
    </source>
</reference>
<proteinExistence type="predicted"/>